<accession>A0A418DKZ0</accession>
<dbReference type="EMBL" id="QUTG01002457">
    <property type="protein sequence ID" value="RHY96173.1"/>
    <property type="molecule type" value="Genomic_DNA"/>
</dbReference>
<feature type="region of interest" description="Disordered" evidence="1">
    <location>
        <begin position="30"/>
        <end position="62"/>
    </location>
</feature>
<comment type="caution">
    <text evidence="3">The sequence shown here is derived from an EMBL/GenBank/DDBJ whole genome shotgun (WGS) entry which is preliminary data.</text>
</comment>
<evidence type="ECO:0000256" key="1">
    <source>
        <dbReference type="SAM" id="MobiDB-lite"/>
    </source>
</evidence>
<evidence type="ECO:0000313" key="4">
    <source>
        <dbReference type="Proteomes" id="UP000285712"/>
    </source>
</evidence>
<organism evidence="3 4">
    <name type="scientific">Aphanomyces astaci</name>
    <name type="common">Crayfish plague agent</name>
    <dbReference type="NCBI Taxonomy" id="112090"/>
    <lineage>
        <taxon>Eukaryota</taxon>
        <taxon>Sar</taxon>
        <taxon>Stramenopiles</taxon>
        <taxon>Oomycota</taxon>
        <taxon>Saprolegniomycetes</taxon>
        <taxon>Saprolegniales</taxon>
        <taxon>Verrucalvaceae</taxon>
        <taxon>Aphanomyces</taxon>
    </lineage>
</organism>
<name>A0A418DKZ0_APHAT</name>
<feature type="domain" description="DDE-1" evidence="2">
    <location>
        <begin position="440"/>
        <end position="617"/>
    </location>
</feature>
<dbReference type="VEuPathDB" id="FungiDB:H257_16890"/>
<gene>
    <name evidence="3" type="ORF">DYB35_006578</name>
</gene>
<protein>
    <recommendedName>
        <fullName evidence="2">DDE-1 domain-containing protein</fullName>
    </recommendedName>
</protein>
<sequence>MAEKLMSPSDIERMFEVAINKFERLLEGKSKTVRSEKSPPAVVPRKERSTSSNSILSKPTAGKASLGSYGSYNNQLLLLTLARLVRREQSHYSKYTTMPAAFFVPNREPWPAHVRGTSVNINGFRAAKKKDKIHPKIENKLNDLNFVWDLNQHKWQMNLWGLRIYKVCHGDVDVPLSFVVQNKDDTYPNELWSFALGQWLAKTKAAVHDLPEGKKRALAEVGVQWCRSKISPQKKPRRRYTQAVKRAMLRALQSASTRDVEAATGIPKSNLGRWASQATKLLAFDGTAKRFNLDGAGRPEAIPDTAALAAFMRKLRDAERAVTCTHLVNYLKRYHRAWLDCYLANKNCGYQSLLKLLQQFCRRHGFSRQKPAKSKKTQVDLAAIRTTFAADYHKAFAGFSDGNVINVDETGMTYDMPPHAIWSVRGGTAKIASGEKHSYRMTAVLGARANGEKLPILFIMRGVPGGAIEENEFETYPLGHHYAVQESAWMDSRVWAMYLRKVLKPQVREPTVLLLDNFDPHVSKEGIKIASEEAGCVVAAIPPNATSTVQPLDVGVMAPFKRHLRSLWLEEDLIEGSESEEDVDLMTVPAQKKRLVMIHRAIKAWARITPAEIRRSFDKAIPQ</sequence>
<dbReference type="InterPro" id="IPR004875">
    <property type="entry name" value="DDE_SF_endonuclease_dom"/>
</dbReference>
<dbReference type="InterPro" id="IPR050863">
    <property type="entry name" value="CenT-Element_Derived"/>
</dbReference>
<dbReference type="Pfam" id="PF03184">
    <property type="entry name" value="DDE_1"/>
    <property type="match status" value="1"/>
</dbReference>
<dbReference type="PANTHER" id="PTHR19303">
    <property type="entry name" value="TRANSPOSON"/>
    <property type="match status" value="1"/>
</dbReference>
<evidence type="ECO:0000313" key="3">
    <source>
        <dbReference type="EMBL" id="RHY96173.1"/>
    </source>
</evidence>
<dbReference type="VEuPathDB" id="FungiDB:H257_18981"/>
<dbReference type="GO" id="GO:0003677">
    <property type="term" value="F:DNA binding"/>
    <property type="evidence" value="ECO:0007669"/>
    <property type="project" value="TreeGrafter"/>
</dbReference>
<dbReference type="Proteomes" id="UP000285712">
    <property type="component" value="Unassembled WGS sequence"/>
</dbReference>
<proteinExistence type="predicted"/>
<dbReference type="PANTHER" id="PTHR19303:SF57">
    <property type="entry name" value="HTH CENPB-TYPE DOMAIN-CONTAINING PROTEIN"/>
    <property type="match status" value="1"/>
</dbReference>
<dbReference type="GO" id="GO:0005634">
    <property type="term" value="C:nucleus"/>
    <property type="evidence" value="ECO:0007669"/>
    <property type="project" value="TreeGrafter"/>
</dbReference>
<evidence type="ECO:0000259" key="2">
    <source>
        <dbReference type="Pfam" id="PF03184"/>
    </source>
</evidence>
<dbReference type="AlphaFoldDB" id="A0A418DKZ0"/>
<reference evidence="3 4" key="1">
    <citation type="submission" date="2018-08" db="EMBL/GenBank/DDBJ databases">
        <title>Aphanomyces genome sequencing and annotation.</title>
        <authorList>
            <person name="Minardi D."/>
            <person name="Oidtmann B."/>
            <person name="Van Der Giezen M."/>
            <person name="Studholme D.J."/>
        </authorList>
    </citation>
    <scope>NUCLEOTIDE SEQUENCE [LARGE SCALE GENOMIC DNA]</scope>
    <source>
        <strain evidence="3 4">Sv</strain>
    </source>
</reference>